<keyword evidence="2" id="KW-0813">Transport</keyword>
<name>A0ABS3Q5V7_9GAMM</name>
<feature type="transmembrane region" description="Helical" evidence="7">
    <location>
        <begin position="195"/>
        <end position="220"/>
    </location>
</feature>
<dbReference type="EMBL" id="JAGETV010000016">
    <property type="protein sequence ID" value="MBO1927704.1"/>
    <property type="molecule type" value="Genomic_DNA"/>
</dbReference>
<feature type="transmembrane region" description="Helical" evidence="7">
    <location>
        <begin position="124"/>
        <end position="145"/>
    </location>
</feature>
<evidence type="ECO:0000313" key="9">
    <source>
        <dbReference type="Proteomes" id="UP000664835"/>
    </source>
</evidence>
<evidence type="ECO:0000256" key="3">
    <source>
        <dbReference type="ARBA" id="ARBA00022475"/>
    </source>
</evidence>
<keyword evidence="5 7" id="KW-1133">Transmembrane helix</keyword>
<comment type="caution">
    <text evidence="8">The sequence shown here is derived from an EMBL/GenBank/DDBJ whole genome shotgun (WGS) entry which is preliminary data.</text>
</comment>
<keyword evidence="6 7" id="KW-0472">Membrane</keyword>
<sequence>MLNTLAILFPVFALIFAGFIARKSGVLGENSARELSRFVVWLALPALLFEIMAKSDWQQMWQGDFIAVYTIGSFAVFFLVLVWRLWQKQNMADASVDGIAASYSNTGYIGFPLMLLIFGTASEVVTALASVIVVSLLFGFAVILIETTLHAKMAWHIRLWNVFKSVFKNPLVVAPIAGALFAATPFTLSAPFDNFLTLLAGAASPAALVSLGLFLADAWADKRRNGHEVRKTALSLTAVKLIVQPVLIAWLALVVFDMGVEMALMAIVLAALPTGTGPYMLAEFYRRDALITARTILLSTVLSVLSLSVLLHILGLNVSS</sequence>
<accession>A0ABS3Q5V7</accession>
<feature type="transmembrane region" description="Helical" evidence="7">
    <location>
        <begin position="166"/>
        <end position="183"/>
    </location>
</feature>
<feature type="transmembrane region" description="Helical" evidence="7">
    <location>
        <begin position="98"/>
        <end position="118"/>
    </location>
</feature>
<keyword evidence="3" id="KW-1003">Cell membrane</keyword>
<keyword evidence="9" id="KW-1185">Reference proteome</keyword>
<evidence type="ECO:0000256" key="4">
    <source>
        <dbReference type="ARBA" id="ARBA00022692"/>
    </source>
</evidence>
<evidence type="ECO:0000256" key="6">
    <source>
        <dbReference type="ARBA" id="ARBA00023136"/>
    </source>
</evidence>
<feature type="transmembrane region" description="Helical" evidence="7">
    <location>
        <begin position="6"/>
        <end position="23"/>
    </location>
</feature>
<dbReference type="Proteomes" id="UP000664835">
    <property type="component" value="Unassembled WGS sequence"/>
</dbReference>
<evidence type="ECO:0000313" key="8">
    <source>
        <dbReference type="EMBL" id="MBO1927704.1"/>
    </source>
</evidence>
<feature type="transmembrane region" description="Helical" evidence="7">
    <location>
        <begin position="35"/>
        <end position="53"/>
    </location>
</feature>
<proteinExistence type="predicted"/>
<dbReference type="RefSeq" id="WP_208150320.1">
    <property type="nucleotide sequence ID" value="NZ_JAGETV010000016.1"/>
</dbReference>
<feature type="transmembrane region" description="Helical" evidence="7">
    <location>
        <begin position="65"/>
        <end position="86"/>
    </location>
</feature>
<feature type="transmembrane region" description="Helical" evidence="7">
    <location>
        <begin position="262"/>
        <end position="281"/>
    </location>
</feature>
<dbReference type="PANTHER" id="PTHR36838">
    <property type="entry name" value="AUXIN EFFLUX CARRIER FAMILY PROTEIN"/>
    <property type="match status" value="1"/>
</dbReference>
<dbReference type="PANTHER" id="PTHR36838:SF3">
    <property type="entry name" value="TRANSPORTER AUXIN EFFLUX CARRIER EC FAMILY"/>
    <property type="match status" value="1"/>
</dbReference>
<feature type="transmembrane region" description="Helical" evidence="7">
    <location>
        <begin position="293"/>
        <end position="314"/>
    </location>
</feature>
<gene>
    <name evidence="8" type="ORF">J3998_08965</name>
</gene>
<organism evidence="8 9">
    <name type="scientific">Thiomicrorhabdus marina</name>
    <dbReference type="NCBI Taxonomy" id="2818442"/>
    <lineage>
        <taxon>Bacteria</taxon>
        <taxon>Pseudomonadati</taxon>
        <taxon>Pseudomonadota</taxon>
        <taxon>Gammaproteobacteria</taxon>
        <taxon>Thiotrichales</taxon>
        <taxon>Piscirickettsiaceae</taxon>
        <taxon>Thiomicrorhabdus</taxon>
    </lineage>
</organism>
<feature type="transmembrane region" description="Helical" evidence="7">
    <location>
        <begin position="232"/>
        <end position="256"/>
    </location>
</feature>
<evidence type="ECO:0000256" key="1">
    <source>
        <dbReference type="ARBA" id="ARBA00004141"/>
    </source>
</evidence>
<reference evidence="8 9" key="1">
    <citation type="submission" date="2021-03" db="EMBL/GenBank/DDBJ databases">
        <title>Thiomicrorhabdus sp.nov.,novel sulfur-oxidizing bacteria isolated from coastal sediment.</title>
        <authorList>
            <person name="Liu X."/>
        </authorList>
    </citation>
    <scope>NUCLEOTIDE SEQUENCE [LARGE SCALE GENOMIC DNA]</scope>
    <source>
        <strain evidence="8 9">6S2-11</strain>
    </source>
</reference>
<comment type="subcellular location">
    <subcellularLocation>
        <location evidence="1">Membrane</location>
        <topology evidence="1">Multi-pass membrane protein</topology>
    </subcellularLocation>
</comment>
<keyword evidence="4 7" id="KW-0812">Transmembrane</keyword>
<evidence type="ECO:0000256" key="5">
    <source>
        <dbReference type="ARBA" id="ARBA00022989"/>
    </source>
</evidence>
<evidence type="ECO:0000256" key="7">
    <source>
        <dbReference type="SAM" id="Phobius"/>
    </source>
</evidence>
<protein>
    <submittedName>
        <fullName evidence="8">AEC family transporter</fullName>
    </submittedName>
</protein>
<evidence type="ECO:0000256" key="2">
    <source>
        <dbReference type="ARBA" id="ARBA00022448"/>
    </source>
</evidence>
<dbReference type="Pfam" id="PF03547">
    <property type="entry name" value="Mem_trans"/>
    <property type="match status" value="1"/>
</dbReference>
<dbReference type="InterPro" id="IPR004776">
    <property type="entry name" value="Mem_transp_PIN-like"/>
</dbReference>